<sequence>SMMDDKSSVDEITDLFSDKYGTLYNSVSYNNYELDRLSADIDSRIDIGCPSNIGRLNHNHSITVPEVREAISKLKVGKKEENGLYSNHFKNGPERLVIMITLLFNCMLIHGMAPDDLLLGTMIPLIKNSRGNKQCSDNYRSLTIGTSLSKILEIVIMNQQSDKLKTSDLQFGFKEKSSTTMCTFMALETIEYYKNNGSNVHTLLLDASKAFDRGTLQEMAIFDRKKKCN</sequence>
<feature type="non-terminal residue" evidence="1">
    <location>
        <position position="1"/>
    </location>
</feature>
<evidence type="ECO:0000313" key="1">
    <source>
        <dbReference type="EMBL" id="CAL4093468.1"/>
    </source>
</evidence>
<accession>A0AAV2QNG1</accession>
<name>A0AAV2QNG1_MEGNR</name>
<keyword evidence="2" id="KW-1185">Reference proteome</keyword>
<proteinExistence type="predicted"/>
<reference evidence="1 2" key="1">
    <citation type="submission" date="2024-05" db="EMBL/GenBank/DDBJ databases">
        <authorList>
            <person name="Wallberg A."/>
        </authorList>
    </citation>
    <scope>NUCLEOTIDE SEQUENCE [LARGE SCALE GENOMIC DNA]</scope>
</reference>
<evidence type="ECO:0008006" key="3">
    <source>
        <dbReference type="Google" id="ProtNLM"/>
    </source>
</evidence>
<gene>
    <name evidence="1" type="ORF">MNOR_LOCUS14872</name>
</gene>
<evidence type="ECO:0000313" key="2">
    <source>
        <dbReference type="Proteomes" id="UP001497623"/>
    </source>
</evidence>
<dbReference type="Proteomes" id="UP001497623">
    <property type="component" value="Unassembled WGS sequence"/>
</dbReference>
<dbReference type="PANTHER" id="PTHR19446">
    <property type="entry name" value="REVERSE TRANSCRIPTASES"/>
    <property type="match status" value="1"/>
</dbReference>
<dbReference type="AlphaFoldDB" id="A0AAV2QNG1"/>
<dbReference type="EMBL" id="CAXKWB010009103">
    <property type="protein sequence ID" value="CAL4093468.1"/>
    <property type="molecule type" value="Genomic_DNA"/>
</dbReference>
<comment type="caution">
    <text evidence="1">The sequence shown here is derived from an EMBL/GenBank/DDBJ whole genome shotgun (WGS) entry which is preliminary data.</text>
</comment>
<protein>
    <recommendedName>
        <fullName evidence="3">Reverse transcriptase domain-containing protein</fullName>
    </recommendedName>
</protein>
<organism evidence="1 2">
    <name type="scientific">Meganyctiphanes norvegica</name>
    <name type="common">Northern krill</name>
    <name type="synonym">Thysanopoda norvegica</name>
    <dbReference type="NCBI Taxonomy" id="48144"/>
    <lineage>
        <taxon>Eukaryota</taxon>
        <taxon>Metazoa</taxon>
        <taxon>Ecdysozoa</taxon>
        <taxon>Arthropoda</taxon>
        <taxon>Crustacea</taxon>
        <taxon>Multicrustacea</taxon>
        <taxon>Malacostraca</taxon>
        <taxon>Eumalacostraca</taxon>
        <taxon>Eucarida</taxon>
        <taxon>Euphausiacea</taxon>
        <taxon>Euphausiidae</taxon>
        <taxon>Meganyctiphanes</taxon>
    </lineage>
</organism>